<dbReference type="EMBL" id="CAADRA010000712">
    <property type="protein sequence ID" value="VFT80842.1"/>
    <property type="molecule type" value="Genomic_DNA"/>
</dbReference>
<protein>
    <submittedName>
        <fullName evidence="3">Aste57867_3687 protein</fullName>
    </submittedName>
</protein>
<keyword evidence="1" id="KW-0472">Membrane</keyword>
<keyword evidence="1" id="KW-1133">Transmembrane helix</keyword>
<dbReference type="AlphaFoldDB" id="A0A485KA71"/>
<dbReference type="EMBL" id="VJMH01000712">
    <property type="protein sequence ID" value="KAF0714781.1"/>
    <property type="molecule type" value="Genomic_DNA"/>
</dbReference>
<accession>A0A485KA71</accession>
<name>A0A485KA71_9STRA</name>
<gene>
    <name evidence="3" type="primary">Aste57867_3687</name>
    <name evidence="2" type="ORF">As57867_003676</name>
    <name evidence="3" type="ORF">ASTE57867_3687</name>
</gene>
<evidence type="ECO:0000313" key="3">
    <source>
        <dbReference type="EMBL" id="VFT80842.1"/>
    </source>
</evidence>
<feature type="transmembrane region" description="Helical" evidence="1">
    <location>
        <begin position="122"/>
        <end position="140"/>
    </location>
</feature>
<reference evidence="2" key="2">
    <citation type="submission" date="2019-06" db="EMBL/GenBank/DDBJ databases">
        <title>Genomics analysis of Aphanomyces spp. identifies a new class of oomycete effector associated with host adaptation.</title>
        <authorList>
            <person name="Gaulin E."/>
        </authorList>
    </citation>
    <scope>NUCLEOTIDE SEQUENCE</scope>
    <source>
        <strain evidence="2">CBS 578.67</strain>
    </source>
</reference>
<organism evidence="3 4">
    <name type="scientific">Aphanomyces stellatus</name>
    <dbReference type="NCBI Taxonomy" id="120398"/>
    <lineage>
        <taxon>Eukaryota</taxon>
        <taxon>Sar</taxon>
        <taxon>Stramenopiles</taxon>
        <taxon>Oomycota</taxon>
        <taxon>Saprolegniomycetes</taxon>
        <taxon>Saprolegniales</taxon>
        <taxon>Verrucalvaceae</taxon>
        <taxon>Aphanomyces</taxon>
    </lineage>
</organism>
<evidence type="ECO:0000313" key="4">
    <source>
        <dbReference type="Proteomes" id="UP000332933"/>
    </source>
</evidence>
<reference evidence="3 4" key="1">
    <citation type="submission" date="2019-03" db="EMBL/GenBank/DDBJ databases">
        <authorList>
            <person name="Gaulin E."/>
            <person name="Dumas B."/>
        </authorList>
    </citation>
    <scope>NUCLEOTIDE SEQUENCE [LARGE SCALE GENOMIC DNA]</scope>
    <source>
        <strain evidence="3">CBS 568.67</strain>
    </source>
</reference>
<evidence type="ECO:0000256" key="1">
    <source>
        <dbReference type="SAM" id="Phobius"/>
    </source>
</evidence>
<proteinExistence type="predicted"/>
<keyword evidence="4" id="KW-1185">Reference proteome</keyword>
<evidence type="ECO:0000313" key="2">
    <source>
        <dbReference type="EMBL" id="KAF0714781.1"/>
    </source>
</evidence>
<sequence>MLETATTTADATAYLLTIYIDAANATWMATPNGGSTASSVAKYFIDPDTGSSPWLPPHMPTRAFPTARSGLGLWRGDPVVTYGILSGFERRVVGYVIIFMARLPFLVLQDVARLYFATKMDVALFGMISSVVCGLLLLAFNVPVNLLQRLPCPNSWRYKVVRIASPPMNVTALLVSMGLICVGDNRARYFDCVWTTDAVDVGIQFGSVLYRAGGASHHQAVPPVFYTLWPYYATAIAAGVTLWPPPPAPQTWLLGRRLDLFPPKRLPCPS</sequence>
<keyword evidence="1" id="KW-0812">Transmembrane</keyword>
<dbReference type="Proteomes" id="UP000332933">
    <property type="component" value="Unassembled WGS sequence"/>
</dbReference>